<dbReference type="Proteomes" id="UP000194946">
    <property type="component" value="Unassembled WGS sequence"/>
</dbReference>
<evidence type="ECO:0000313" key="4">
    <source>
        <dbReference type="Proteomes" id="UP000194946"/>
    </source>
</evidence>
<evidence type="ECO:0000256" key="1">
    <source>
        <dbReference type="ARBA" id="ARBA00023002"/>
    </source>
</evidence>
<keyword evidence="4" id="KW-1185">Reference proteome</keyword>
<dbReference type="PANTHER" id="PTHR13847:SF281">
    <property type="entry name" value="FAD DEPENDENT OXIDOREDUCTASE DOMAIN-CONTAINING PROTEIN"/>
    <property type="match status" value="1"/>
</dbReference>
<dbReference type="Pfam" id="PF01266">
    <property type="entry name" value="DAO"/>
    <property type="match status" value="1"/>
</dbReference>
<dbReference type="InterPro" id="IPR006076">
    <property type="entry name" value="FAD-dep_OxRdtase"/>
</dbReference>
<dbReference type="GO" id="GO:0016491">
    <property type="term" value="F:oxidoreductase activity"/>
    <property type="evidence" value="ECO:0007669"/>
    <property type="project" value="UniProtKB-KW"/>
</dbReference>
<organism evidence="3 4">
    <name type="scientific">Commensalibacter intestini</name>
    <dbReference type="NCBI Taxonomy" id="479936"/>
    <lineage>
        <taxon>Bacteria</taxon>
        <taxon>Pseudomonadati</taxon>
        <taxon>Pseudomonadota</taxon>
        <taxon>Alphaproteobacteria</taxon>
        <taxon>Acetobacterales</taxon>
        <taxon>Acetobacteraceae</taxon>
    </lineage>
</organism>
<dbReference type="PANTHER" id="PTHR13847">
    <property type="entry name" value="SARCOSINE DEHYDROGENASE-RELATED"/>
    <property type="match status" value="1"/>
</dbReference>
<sequence length="472" mass="52038">MPSKQKIEKPVLIDDALVVPTNNTEKQEDWNWVDGDQKPEHPANYYEATLSTWSGFPKLEEETTCDVVVIGGGLLGASTALHLSESGVDTILLEKNRVGSAASGRNGGQLTPGLARWEAETMIENFDYDEACRLWRFTSIECFDLIREIVSKYDLAVDMRKGHLTAAIHPGHIGALVKGADARRHLGDDSVTMLGEYEIREHINSDLYHGGALDSMGGQIHSLALVRGMIYGFIKNGGHVFEDSEVLEIEETPNGTRVRTESGSVLAKKGIVLAVHDSTFKLLSESDSTIPFYTYVAVTNPVEGGTETLLPTDLAVYDTQFQIDYYRPVKKQRILFGGQGTGTRWNEEKTISYLTSRLETVFPERKDLKFEFAWSGTTDLTLNGATDCRKIEKTVPVYAVSGWSGHGIAQTVRIGKSIRDDILKNNDDFAMLAAIEHRSILLGRQLSPVAIPLAKSLLGLQGMITPGKMISF</sequence>
<feature type="domain" description="FAD dependent oxidoreductase" evidence="2">
    <location>
        <begin position="66"/>
        <end position="417"/>
    </location>
</feature>
<dbReference type="EMBL" id="JOPB01000011">
    <property type="protein sequence ID" value="OUI77850.1"/>
    <property type="molecule type" value="Genomic_DNA"/>
</dbReference>
<keyword evidence="1" id="KW-0560">Oxidoreductase</keyword>
<dbReference type="InterPro" id="IPR036188">
    <property type="entry name" value="FAD/NAD-bd_sf"/>
</dbReference>
<dbReference type="SUPFAM" id="SSF51905">
    <property type="entry name" value="FAD/NAD(P)-binding domain"/>
    <property type="match status" value="1"/>
</dbReference>
<evidence type="ECO:0000259" key="2">
    <source>
        <dbReference type="Pfam" id="PF01266"/>
    </source>
</evidence>
<reference evidence="4" key="1">
    <citation type="submission" date="2014-06" db="EMBL/GenBank/DDBJ databases">
        <authorList>
            <person name="Winans N.J."/>
            <person name="Newell P.D."/>
            <person name="Douglas A.E."/>
        </authorList>
    </citation>
    <scope>NUCLEOTIDE SEQUENCE [LARGE SCALE GENOMIC DNA]</scope>
    <source>
        <strain evidence="4">DmL_052</strain>
    </source>
</reference>
<proteinExistence type="predicted"/>
<dbReference type="Gene3D" id="3.30.9.10">
    <property type="entry name" value="D-Amino Acid Oxidase, subunit A, domain 2"/>
    <property type="match status" value="1"/>
</dbReference>
<evidence type="ECO:0000313" key="3">
    <source>
        <dbReference type="EMBL" id="OUI77850.1"/>
    </source>
</evidence>
<protein>
    <submittedName>
        <fullName evidence="3">FAD-dependent oxidoreductase</fullName>
    </submittedName>
</protein>
<name>A0A251ZT56_9PROT</name>
<dbReference type="GO" id="GO:0005737">
    <property type="term" value="C:cytoplasm"/>
    <property type="evidence" value="ECO:0007669"/>
    <property type="project" value="TreeGrafter"/>
</dbReference>
<gene>
    <name evidence="3" type="ORF">HK18_00340</name>
</gene>
<dbReference type="Gene3D" id="3.50.50.60">
    <property type="entry name" value="FAD/NAD(P)-binding domain"/>
    <property type="match status" value="1"/>
</dbReference>
<dbReference type="RefSeq" id="WP_008854234.1">
    <property type="nucleotide sequence ID" value="NZ_JOPB01000011.1"/>
</dbReference>
<comment type="caution">
    <text evidence="3">The sequence shown here is derived from an EMBL/GenBank/DDBJ whole genome shotgun (WGS) entry which is preliminary data.</text>
</comment>
<dbReference type="AlphaFoldDB" id="A0A251ZT56"/>
<accession>A0A251ZT56</accession>